<dbReference type="OrthoDB" id="3432186at2759"/>
<protein>
    <submittedName>
        <fullName evidence="2">HET-domain-containing protein</fullName>
    </submittedName>
</protein>
<dbReference type="STRING" id="1149755.A0A2J6QVM3"/>
<dbReference type="PANTHER" id="PTHR10622:SF11">
    <property type="entry name" value="HET-DOMAIN-CONTAINING PROTEIN"/>
    <property type="match status" value="1"/>
</dbReference>
<reference evidence="2 3" key="1">
    <citation type="submission" date="2016-04" db="EMBL/GenBank/DDBJ databases">
        <title>A degradative enzymes factory behind the ericoid mycorrhizal symbiosis.</title>
        <authorList>
            <consortium name="DOE Joint Genome Institute"/>
            <person name="Martino E."/>
            <person name="Morin E."/>
            <person name="Grelet G."/>
            <person name="Kuo A."/>
            <person name="Kohler A."/>
            <person name="Daghino S."/>
            <person name="Barry K."/>
            <person name="Choi C."/>
            <person name="Cichocki N."/>
            <person name="Clum A."/>
            <person name="Copeland A."/>
            <person name="Hainaut M."/>
            <person name="Haridas S."/>
            <person name="Labutti K."/>
            <person name="Lindquist E."/>
            <person name="Lipzen A."/>
            <person name="Khouja H.-R."/>
            <person name="Murat C."/>
            <person name="Ohm R."/>
            <person name="Olson A."/>
            <person name="Spatafora J."/>
            <person name="Veneault-Fourrey C."/>
            <person name="Henrissat B."/>
            <person name="Grigoriev I."/>
            <person name="Martin F."/>
            <person name="Perotto S."/>
        </authorList>
    </citation>
    <scope>NUCLEOTIDE SEQUENCE [LARGE SCALE GENOMIC DNA]</scope>
    <source>
        <strain evidence="2 3">F</strain>
    </source>
</reference>
<dbReference type="PANTHER" id="PTHR10622">
    <property type="entry name" value="HET DOMAIN-CONTAINING PROTEIN"/>
    <property type="match status" value="1"/>
</dbReference>
<gene>
    <name evidence="2" type="ORF">L207DRAFT_382100</name>
</gene>
<proteinExistence type="predicted"/>
<dbReference type="Proteomes" id="UP000235786">
    <property type="component" value="Unassembled WGS sequence"/>
</dbReference>
<accession>A0A2J6QVM3</accession>
<name>A0A2J6QVM3_HYAVF</name>
<dbReference type="EMBL" id="KZ613967">
    <property type="protein sequence ID" value="PMD30327.1"/>
    <property type="molecule type" value="Genomic_DNA"/>
</dbReference>
<feature type="domain" description="Heterokaryon incompatibility" evidence="1">
    <location>
        <begin position="1"/>
        <end position="91"/>
    </location>
</feature>
<evidence type="ECO:0000313" key="2">
    <source>
        <dbReference type="EMBL" id="PMD30327.1"/>
    </source>
</evidence>
<keyword evidence="3" id="KW-1185">Reference proteome</keyword>
<feature type="non-terminal residue" evidence="2">
    <location>
        <position position="156"/>
    </location>
</feature>
<organism evidence="2 3">
    <name type="scientific">Hyaloscypha variabilis (strain UAMH 11265 / GT02V1 / F)</name>
    <name type="common">Meliniomyces variabilis</name>
    <dbReference type="NCBI Taxonomy" id="1149755"/>
    <lineage>
        <taxon>Eukaryota</taxon>
        <taxon>Fungi</taxon>
        <taxon>Dikarya</taxon>
        <taxon>Ascomycota</taxon>
        <taxon>Pezizomycotina</taxon>
        <taxon>Leotiomycetes</taxon>
        <taxon>Helotiales</taxon>
        <taxon>Hyaloscyphaceae</taxon>
        <taxon>Hyaloscypha</taxon>
        <taxon>Hyaloscypha variabilis</taxon>
    </lineage>
</organism>
<evidence type="ECO:0000259" key="1">
    <source>
        <dbReference type="Pfam" id="PF06985"/>
    </source>
</evidence>
<dbReference type="AlphaFoldDB" id="A0A2J6QVM3"/>
<dbReference type="InterPro" id="IPR010730">
    <property type="entry name" value="HET"/>
</dbReference>
<sequence>YAILSHTWTNGAEVTYDELVTGARKDKASYAKIRFCGERAAHDGLQYFWVDTCCIDKSSSAELTEALNCMFRWYQSSAKCYVYLSDVSSSRLPSEDAFLGSRWFIRGWTLQELIAPEVVEFYTADDVLLGDKLSLEGIINKASGSLLFGVRGASYS</sequence>
<dbReference type="Pfam" id="PF06985">
    <property type="entry name" value="HET"/>
    <property type="match status" value="1"/>
</dbReference>
<feature type="non-terminal residue" evidence="2">
    <location>
        <position position="1"/>
    </location>
</feature>
<evidence type="ECO:0000313" key="3">
    <source>
        <dbReference type="Proteomes" id="UP000235786"/>
    </source>
</evidence>